<dbReference type="SUPFAM" id="SSF52402">
    <property type="entry name" value="Adenine nucleotide alpha hydrolases-like"/>
    <property type="match status" value="1"/>
</dbReference>
<evidence type="ECO:0000259" key="2">
    <source>
        <dbReference type="Pfam" id="PF00582"/>
    </source>
</evidence>
<organism evidence="3 4">
    <name type="scientific">Geoglobus acetivorans</name>
    <dbReference type="NCBI Taxonomy" id="565033"/>
    <lineage>
        <taxon>Archaea</taxon>
        <taxon>Methanobacteriati</taxon>
        <taxon>Methanobacteriota</taxon>
        <taxon>Archaeoglobi</taxon>
        <taxon>Archaeoglobales</taxon>
        <taxon>Archaeoglobaceae</taxon>
        <taxon>Geoglobus</taxon>
    </lineage>
</organism>
<gene>
    <name evidence="3" type="ORF">LPQ35_03785</name>
</gene>
<evidence type="ECO:0000313" key="3">
    <source>
        <dbReference type="EMBL" id="XAT64500.1"/>
    </source>
</evidence>
<dbReference type="Pfam" id="PF00582">
    <property type="entry name" value="Usp"/>
    <property type="match status" value="1"/>
</dbReference>
<sequence length="129" mass="14334">MIVCAVDDYRRMEKLVRFAAEEAKFRGMKLHIIHSSPGGDKTDLEEVEFGEKLLADAEKIAGEYGIEVETHFLLRGNDPAKDILLFCEEVNAKLVVIGVKKRTPAGKLLFGSVAQQVILHAEIPVICIK</sequence>
<feature type="domain" description="UspA" evidence="2">
    <location>
        <begin position="2"/>
        <end position="129"/>
    </location>
</feature>
<keyword evidence="4" id="KW-1185">Reference proteome</keyword>
<evidence type="ECO:0000313" key="4">
    <source>
        <dbReference type="Proteomes" id="UP001492541"/>
    </source>
</evidence>
<proteinExistence type="inferred from homology"/>
<dbReference type="InterPro" id="IPR006016">
    <property type="entry name" value="UspA"/>
</dbReference>
<comment type="similarity">
    <text evidence="1">Belongs to the universal stress protein A family.</text>
</comment>
<dbReference type="InterPro" id="IPR006015">
    <property type="entry name" value="Universal_stress_UspA"/>
</dbReference>
<reference evidence="3 4" key="1">
    <citation type="submission" date="2021-11" db="EMBL/GenBank/DDBJ databases">
        <title>Whole genome of Geoglobus acetivorans.</title>
        <authorList>
            <person name="Liu D."/>
        </authorList>
    </citation>
    <scope>NUCLEOTIDE SEQUENCE [LARGE SCALE GENOMIC DNA]</scope>
    <source>
        <strain evidence="3 4">SBH6</strain>
    </source>
</reference>
<dbReference type="Proteomes" id="UP001492541">
    <property type="component" value="Chromosome"/>
</dbReference>
<dbReference type="GeneID" id="90448776"/>
<dbReference type="PRINTS" id="PR01438">
    <property type="entry name" value="UNVRSLSTRESS"/>
</dbReference>
<dbReference type="PANTHER" id="PTHR46268:SF6">
    <property type="entry name" value="UNIVERSAL STRESS PROTEIN UP12"/>
    <property type="match status" value="1"/>
</dbReference>
<name>A0ABZ3H705_GEOAI</name>
<dbReference type="EMBL" id="CP087714">
    <property type="protein sequence ID" value="XAT64500.1"/>
    <property type="molecule type" value="Genomic_DNA"/>
</dbReference>
<dbReference type="Gene3D" id="3.40.50.620">
    <property type="entry name" value="HUPs"/>
    <property type="match status" value="1"/>
</dbReference>
<dbReference type="RefSeq" id="WP_193808081.1">
    <property type="nucleotide sequence ID" value="NZ_CP087714.1"/>
</dbReference>
<accession>A0ABZ3H705</accession>
<dbReference type="InterPro" id="IPR014729">
    <property type="entry name" value="Rossmann-like_a/b/a_fold"/>
</dbReference>
<dbReference type="CDD" id="cd00293">
    <property type="entry name" value="USP-like"/>
    <property type="match status" value="1"/>
</dbReference>
<evidence type="ECO:0000256" key="1">
    <source>
        <dbReference type="ARBA" id="ARBA00008791"/>
    </source>
</evidence>
<protein>
    <submittedName>
        <fullName evidence="3">Universal stress protein</fullName>
    </submittedName>
</protein>
<dbReference type="PANTHER" id="PTHR46268">
    <property type="entry name" value="STRESS RESPONSE PROTEIN NHAX"/>
    <property type="match status" value="1"/>
</dbReference>